<keyword evidence="3 8" id="KW-0067">ATP-binding</keyword>
<dbReference type="Proteomes" id="UP001212097">
    <property type="component" value="Chromosome"/>
</dbReference>
<comment type="domain">
    <text evidence="8">IleRS has two distinct active sites: one for aminoacylation and one for editing. The misactivated valine is translocated from the active site to the editing site, which sterically excludes the correctly activated isoleucine. The single editing site contains two valyl binding pockets, one specific for each substrate (Val-AMP or Val-tRNA(Ile)).</text>
</comment>
<dbReference type="Pfam" id="PF08264">
    <property type="entry name" value="Anticodon_1"/>
    <property type="match status" value="1"/>
</dbReference>
<evidence type="ECO:0000256" key="8">
    <source>
        <dbReference type="HAMAP-Rule" id="MF_02003"/>
    </source>
</evidence>
<proteinExistence type="inferred from homology"/>
<feature type="short sequence motif" description="'HIGH' region" evidence="8">
    <location>
        <begin position="61"/>
        <end position="71"/>
    </location>
</feature>
<dbReference type="SUPFAM" id="SSF47323">
    <property type="entry name" value="Anticodon-binding domain of a subclass of class I aminoacyl-tRNA synthetases"/>
    <property type="match status" value="1"/>
</dbReference>
<evidence type="ECO:0000259" key="9">
    <source>
        <dbReference type="Pfam" id="PF00133"/>
    </source>
</evidence>
<organism evidence="11 12">
    <name type="scientific">Cutibacterium equinum</name>
    <dbReference type="NCBI Taxonomy" id="3016342"/>
    <lineage>
        <taxon>Bacteria</taxon>
        <taxon>Bacillati</taxon>
        <taxon>Actinomycetota</taxon>
        <taxon>Actinomycetes</taxon>
        <taxon>Propionibacteriales</taxon>
        <taxon>Propionibacteriaceae</taxon>
        <taxon>Cutibacterium</taxon>
    </lineage>
</organism>
<dbReference type="Gene3D" id="3.90.740.10">
    <property type="entry name" value="Valyl/Leucyl/Isoleucyl-tRNA synthetase, editing domain"/>
    <property type="match status" value="1"/>
</dbReference>
<dbReference type="InterPro" id="IPR014729">
    <property type="entry name" value="Rossmann-like_a/b/a_fold"/>
</dbReference>
<dbReference type="InterPro" id="IPR002301">
    <property type="entry name" value="Ile-tRNA-ligase"/>
</dbReference>
<keyword evidence="8" id="KW-0963">Cytoplasm</keyword>
<dbReference type="InterPro" id="IPR023586">
    <property type="entry name" value="Ile-tRNA-ligase_type2"/>
</dbReference>
<feature type="binding site" evidence="8">
    <location>
        <position position="643"/>
    </location>
    <ligand>
        <name>ATP</name>
        <dbReference type="ChEBI" id="CHEBI:30616"/>
    </ligand>
</feature>
<evidence type="ECO:0000313" key="12">
    <source>
        <dbReference type="Proteomes" id="UP001212097"/>
    </source>
</evidence>
<keyword evidence="12" id="KW-1185">Reference proteome</keyword>
<protein>
    <recommendedName>
        <fullName evidence="8">Isoleucine--tRNA ligase</fullName>
        <ecNumber evidence="8">6.1.1.5</ecNumber>
    </recommendedName>
    <alternativeName>
        <fullName evidence="8">Isoleucyl-tRNA synthetase</fullName>
        <shortName evidence="8">IleRS</shortName>
    </alternativeName>
</protein>
<evidence type="ECO:0000259" key="10">
    <source>
        <dbReference type="Pfam" id="PF08264"/>
    </source>
</evidence>
<dbReference type="Pfam" id="PF00133">
    <property type="entry name" value="tRNA-synt_1"/>
    <property type="match status" value="1"/>
</dbReference>
<comment type="subcellular location">
    <subcellularLocation>
        <location evidence="8">Cytoplasm</location>
    </subcellularLocation>
</comment>
<keyword evidence="8" id="KW-0862">Zinc</keyword>
<name>A0ABY7R080_9ACTN</name>
<dbReference type="CDD" id="cd07961">
    <property type="entry name" value="Anticodon_Ia_Ile_ABEc"/>
    <property type="match status" value="1"/>
</dbReference>
<dbReference type="NCBIfam" id="TIGR00392">
    <property type="entry name" value="ileS"/>
    <property type="match status" value="1"/>
</dbReference>
<evidence type="ECO:0000256" key="3">
    <source>
        <dbReference type="ARBA" id="ARBA00022840"/>
    </source>
</evidence>
<dbReference type="Pfam" id="PF19302">
    <property type="entry name" value="DUF5915"/>
    <property type="match status" value="1"/>
</dbReference>
<comment type="function">
    <text evidence="6 8">Catalyzes the attachment of isoleucine to tRNA(Ile). As IleRS can inadvertently accommodate and process structurally similar amino acids such as valine, to avoid such errors it has two additional distinct tRNA(Ile)-dependent editing activities. One activity is designated as 'pretransfer' editing and involves the hydrolysis of activated Val-AMP. The other activity is designated 'posttransfer' editing and involves deacylation of mischarged Val-tRNA(Ile).</text>
</comment>
<keyword evidence="4 8" id="KW-0648">Protein biosynthesis</keyword>
<dbReference type="EMBL" id="CP115668">
    <property type="protein sequence ID" value="WCC80157.1"/>
    <property type="molecule type" value="Genomic_DNA"/>
</dbReference>
<keyword evidence="1 8" id="KW-0436">Ligase</keyword>
<dbReference type="HAMAP" id="MF_02003">
    <property type="entry name" value="Ile_tRNA_synth_type2"/>
    <property type="match status" value="1"/>
</dbReference>
<dbReference type="PANTHER" id="PTHR42780">
    <property type="entry name" value="SOLEUCYL-TRNA SYNTHETASE"/>
    <property type="match status" value="1"/>
</dbReference>
<reference evidence="11 12" key="1">
    <citation type="submission" date="2023-06" db="EMBL/GenBank/DDBJ databases">
        <title>The Gram-positive Non-spore-bearing Anaerobic Bacilli of Human Feces.</title>
        <authorList>
            <person name="Eggerth A.H."/>
        </authorList>
    </citation>
    <scope>NUCLEOTIDE SEQUENCE [LARGE SCALE GENOMIC DNA]</scope>
    <source>
        <strain evidence="11 12">CBA3108</strain>
    </source>
</reference>
<keyword evidence="2 8" id="KW-0547">Nucleotide-binding</keyword>
<dbReference type="InterPro" id="IPR002300">
    <property type="entry name" value="aa-tRNA-synth_Ia"/>
</dbReference>
<comment type="subunit">
    <text evidence="8">Monomer.</text>
</comment>
<feature type="domain" description="Methionyl/Valyl/Leucyl/Isoleucyl-tRNA synthetase anticodon-binding" evidence="10">
    <location>
        <begin position="729"/>
        <end position="874"/>
    </location>
</feature>
<dbReference type="InterPro" id="IPR013155">
    <property type="entry name" value="M/V/L/I-tRNA-synth_anticd-bd"/>
</dbReference>
<dbReference type="Gene3D" id="1.10.730.10">
    <property type="entry name" value="Isoleucyl-tRNA Synthetase, Domain 1"/>
    <property type="match status" value="1"/>
</dbReference>
<dbReference type="GO" id="GO:0004822">
    <property type="term" value="F:isoleucine-tRNA ligase activity"/>
    <property type="evidence" value="ECO:0007669"/>
    <property type="project" value="UniProtKB-EC"/>
</dbReference>
<evidence type="ECO:0000256" key="5">
    <source>
        <dbReference type="ARBA" id="ARBA00023146"/>
    </source>
</evidence>
<dbReference type="EC" id="6.1.1.5" evidence="8"/>
<dbReference type="RefSeq" id="WP_271418339.1">
    <property type="nucleotide sequence ID" value="NZ_CP115668.1"/>
</dbReference>
<evidence type="ECO:0000256" key="2">
    <source>
        <dbReference type="ARBA" id="ARBA00022741"/>
    </source>
</evidence>
<dbReference type="InterPro" id="IPR033709">
    <property type="entry name" value="Anticodon_Ile_ABEc"/>
</dbReference>
<feature type="short sequence motif" description="'KMSKS' region" evidence="8">
    <location>
        <begin position="640"/>
        <end position="644"/>
    </location>
</feature>
<dbReference type="SUPFAM" id="SSF52374">
    <property type="entry name" value="Nucleotidylyl transferase"/>
    <property type="match status" value="1"/>
</dbReference>
<comment type="similarity">
    <text evidence="8">Belongs to the class-I aminoacyl-tRNA synthetase family. IleS type 2 subfamily.</text>
</comment>
<dbReference type="SUPFAM" id="SSF50677">
    <property type="entry name" value="ValRS/IleRS/LeuRS editing domain"/>
    <property type="match status" value="1"/>
</dbReference>
<evidence type="ECO:0000313" key="11">
    <source>
        <dbReference type="EMBL" id="WCC80157.1"/>
    </source>
</evidence>
<dbReference type="Gene3D" id="3.40.50.620">
    <property type="entry name" value="HUPs"/>
    <property type="match status" value="2"/>
</dbReference>
<dbReference type="PRINTS" id="PR00984">
    <property type="entry name" value="TRNASYNTHILE"/>
</dbReference>
<gene>
    <name evidence="8 11" type="primary">ileS</name>
    <name evidence="11" type="ORF">O6R08_00930</name>
</gene>
<sequence>MTDVNSVRPDGYRQYNSVPPQIDLPAMDHEIMDLWAREHTFEKTLEATKDGQPWTFFEGPPTANGQPGTHHVEARVFKDVFPRFKTMQGFRVDRKAGWDCHGLPVELAVEKELGFSGKPDIEKYGVEPFNEKCRESVTRHVDAFSELTERMGYWVNMDEAYWTMNPSYVESVWWGLKRVWDKGLLGEDHRVAPYCPRCGTTLSDHELAQGYQDDRDPSIFVRFPVTSGPLAGRAKLLVWTTTPWTLVSNTAVAVHPEVRYVVAHQDPVPEGSDAVATASGDDPVSEDLVIAEPLFEKVLGEGWSLTGESFMGSEMEFWTYQRPYDFLEWPETERVTADGRPTPTDANFVILADYVTTEDGTGLVHQAPAFGADDLLTCRRYGLPLVNPIRPDGTFEESIPLVGGQFFKTADKPLCEDLDKRGILFRLEMHWHSYPHCWRCDTHLIYYAQPSWYIRTTRVKEQLIEQNEGTTWYPETIKHGRFGDWLENNIDWAVSRSRYWGTPLPLWRNDDDPSDVICVESLAELSQYAGRDLTGMDPHRPFIDEVTFTRDGHTYHRVPEVADAWLDSGSMPFAQWGYPHVPGSKEKFESHYPGDFICEAIDQTRGWFYTMMAVGTLVFDESSYRNVLCLGHILAEDGRKMSKHLGNILLPIPLMDKHGADAVRWFMAADGSPWSARRVGDETIQEAVRKVLLTYWNTVSFHALYARANDWSPATAPAAPAVADRHILDRWLVSATNVLVREVTEALNNFDTQRTGNLIAQFVDELSNWYVRRSRRRFWDGDQSALWSLHETLETLTRLMAPMVPFITERVWQDLFVTTNPEGPESVHLSRWPVADEAVIDEPLTESMDLARRIVELGRGARAEAKAKIRQPLSRALISGAALAKLDDDLQAEIRSELNVMALESFTAAGDLVDHSAKGNFRALGKKYAKATPKVAAAIAAADPGWLASELAGNGSVTLEVPEVEGGKAVVTADDVIVSERPREGWSVLNEQGETVALDLEITPELARAGQAREVIRFIQDSRKKAGLDVSDRICLSWQADGELAQAVEEHLDEIAGEVLATSVTRGQADDQWFRDEELGLAVKVEKV</sequence>
<comment type="cofactor">
    <cofactor evidence="8">
        <name>Zn(2+)</name>
        <dbReference type="ChEBI" id="CHEBI:29105"/>
    </cofactor>
</comment>
<accession>A0ABY7R080</accession>
<feature type="domain" description="Aminoacyl-tRNA synthetase class Ia" evidence="9">
    <location>
        <begin position="31"/>
        <end position="668"/>
    </location>
</feature>
<evidence type="ECO:0000256" key="7">
    <source>
        <dbReference type="ARBA" id="ARBA00048359"/>
    </source>
</evidence>
<dbReference type="InterPro" id="IPR009008">
    <property type="entry name" value="Val/Leu/Ile-tRNA-synth_edit"/>
</dbReference>
<dbReference type="PANTHER" id="PTHR42780:SF1">
    <property type="entry name" value="ISOLEUCINE--TRNA LIGASE, CYTOPLASMIC"/>
    <property type="match status" value="1"/>
</dbReference>
<evidence type="ECO:0000256" key="4">
    <source>
        <dbReference type="ARBA" id="ARBA00022917"/>
    </source>
</evidence>
<evidence type="ECO:0000256" key="1">
    <source>
        <dbReference type="ARBA" id="ARBA00022598"/>
    </source>
</evidence>
<dbReference type="InterPro" id="IPR009080">
    <property type="entry name" value="tRNAsynth_Ia_anticodon-bd"/>
</dbReference>
<keyword evidence="8" id="KW-0479">Metal-binding</keyword>
<keyword evidence="5 8" id="KW-0030">Aminoacyl-tRNA synthetase</keyword>
<evidence type="ECO:0000256" key="6">
    <source>
        <dbReference type="ARBA" id="ARBA00025217"/>
    </source>
</evidence>
<comment type="catalytic activity">
    <reaction evidence="7 8">
        <text>tRNA(Ile) + L-isoleucine + ATP = L-isoleucyl-tRNA(Ile) + AMP + diphosphate</text>
        <dbReference type="Rhea" id="RHEA:11060"/>
        <dbReference type="Rhea" id="RHEA-COMP:9666"/>
        <dbReference type="Rhea" id="RHEA-COMP:9695"/>
        <dbReference type="ChEBI" id="CHEBI:30616"/>
        <dbReference type="ChEBI" id="CHEBI:33019"/>
        <dbReference type="ChEBI" id="CHEBI:58045"/>
        <dbReference type="ChEBI" id="CHEBI:78442"/>
        <dbReference type="ChEBI" id="CHEBI:78528"/>
        <dbReference type="ChEBI" id="CHEBI:456215"/>
        <dbReference type="EC" id="6.1.1.5"/>
    </reaction>
</comment>